<dbReference type="EMBL" id="WAEL01000010">
    <property type="protein sequence ID" value="NID13166.1"/>
    <property type="molecule type" value="Genomic_DNA"/>
</dbReference>
<accession>A0ABX0QL15</accession>
<evidence type="ECO:0000313" key="3">
    <source>
        <dbReference type="Proteomes" id="UP000606008"/>
    </source>
</evidence>
<name>A0ABX0QL15_9BACT</name>
<sequence length="84" mass="9438">MFQSLTTHQSVYQITGFDRLNFVSDIANAILQGEHCRIMGLSFEANGTLVNGRLTLQVSDERHLSLIDFQLRSVRGLVSVQQTN</sequence>
<dbReference type="Pfam" id="PF13291">
    <property type="entry name" value="ACT_4"/>
    <property type="match status" value="1"/>
</dbReference>
<evidence type="ECO:0000313" key="2">
    <source>
        <dbReference type="EMBL" id="NID13166.1"/>
    </source>
</evidence>
<protein>
    <recommendedName>
        <fullName evidence="1">ACT domain-containing protein</fullName>
    </recommendedName>
</protein>
<dbReference type="Proteomes" id="UP000606008">
    <property type="component" value="Unassembled WGS sequence"/>
</dbReference>
<keyword evidence="3" id="KW-1185">Reference proteome</keyword>
<proteinExistence type="predicted"/>
<dbReference type="InterPro" id="IPR002912">
    <property type="entry name" value="ACT_dom"/>
</dbReference>
<dbReference type="RefSeq" id="WP_166693776.1">
    <property type="nucleotide sequence ID" value="NZ_WAEL01000010.1"/>
</dbReference>
<dbReference type="Gene3D" id="3.30.70.260">
    <property type="match status" value="1"/>
</dbReference>
<feature type="domain" description="ACT" evidence="1">
    <location>
        <begin position="13"/>
        <end position="81"/>
    </location>
</feature>
<evidence type="ECO:0000259" key="1">
    <source>
        <dbReference type="Pfam" id="PF13291"/>
    </source>
</evidence>
<organism evidence="2 3">
    <name type="scientific">Fibrivirga algicola</name>
    <dbReference type="NCBI Taxonomy" id="2950420"/>
    <lineage>
        <taxon>Bacteria</taxon>
        <taxon>Pseudomonadati</taxon>
        <taxon>Bacteroidota</taxon>
        <taxon>Cytophagia</taxon>
        <taxon>Cytophagales</taxon>
        <taxon>Spirosomataceae</taxon>
        <taxon>Fibrivirga</taxon>
    </lineage>
</organism>
<gene>
    <name evidence="2" type="ORF">F7231_23545</name>
</gene>
<comment type="caution">
    <text evidence="2">The sequence shown here is derived from an EMBL/GenBank/DDBJ whole genome shotgun (WGS) entry which is preliminary data.</text>
</comment>
<reference evidence="3" key="2">
    <citation type="submission" date="2023-07" db="EMBL/GenBank/DDBJ databases">
        <authorList>
            <person name="Jung D.-H."/>
        </authorList>
    </citation>
    <scope>NUCLEOTIDE SEQUENCE [LARGE SCALE GENOMIC DNA]</scope>
    <source>
        <strain evidence="3">JA-25</strain>
    </source>
</reference>
<reference evidence="3" key="1">
    <citation type="submission" date="2019-09" db="EMBL/GenBank/DDBJ databases">
        <authorList>
            <person name="Jung D.-H."/>
        </authorList>
    </citation>
    <scope>NUCLEOTIDE SEQUENCE [LARGE SCALE GENOMIC DNA]</scope>
    <source>
        <strain evidence="3">JA-25</strain>
    </source>
</reference>